<keyword evidence="4" id="KW-1185">Reference proteome</keyword>
<evidence type="ECO:0000256" key="1">
    <source>
        <dbReference type="SAM" id="MobiDB-lite"/>
    </source>
</evidence>
<accession>A0A5C3F5Q7</accession>
<dbReference type="AlphaFoldDB" id="A0A5C3F5Q7"/>
<dbReference type="Proteomes" id="UP000323386">
    <property type="component" value="Unassembled WGS sequence"/>
</dbReference>
<reference evidence="3 4" key="1">
    <citation type="submission" date="2018-03" db="EMBL/GenBank/DDBJ databases">
        <authorList>
            <person name="Guldener U."/>
        </authorList>
    </citation>
    <scope>NUCLEOTIDE SEQUENCE [LARGE SCALE GENOMIC DNA]</scope>
    <source>
        <strain evidence="3 4">DAOM196992</strain>
    </source>
</reference>
<sequence>MWTAFSRLLLLYLVGGPCILQMPSAARAAQQVSSPYEPSRRSDQEHPRRHQPSNDVEAEEEVHHIMLSRWIHEMDSGQSLERFAADEPRRSQALRPPRKLSSLSSSLPRTRTHAVEHAPHERPRIVQRAETGAEMHTSASPQDDDDDGSSTSLHSDPLPAWPVEHPPPLKRALAKGVAIAHEQELLLFERIRDILDEIDAFGRHDPPPLEDIRWWRLDFDDWAARAGLVHISELERLRIQRAQRMLDAWIDAAESLRRSRKRGRWDASSSSQPPPSPPPSSSHTD</sequence>
<feature type="compositionally biased region" description="Low complexity" evidence="1">
    <location>
        <begin position="99"/>
        <end position="109"/>
    </location>
</feature>
<evidence type="ECO:0000313" key="3">
    <source>
        <dbReference type="EMBL" id="SPO39215.1"/>
    </source>
</evidence>
<feature type="region of interest" description="Disordered" evidence="1">
    <location>
        <begin position="86"/>
        <end position="167"/>
    </location>
</feature>
<name>A0A5C3F5Q7_9BASI</name>
<feature type="compositionally biased region" description="Pro residues" evidence="1">
    <location>
        <begin position="272"/>
        <end position="285"/>
    </location>
</feature>
<feature type="signal peptide" evidence="2">
    <location>
        <begin position="1"/>
        <end position="28"/>
    </location>
</feature>
<feature type="region of interest" description="Disordered" evidence="1">
    <location>
        <begin position="260"/>
        <end position="285"/>
    </location>
</feature>
<gene>
    <name evidence="3" type="ORF">PSFLO_04695</name>
</gene>
<feature type="region of interest" description="Disordered" evidence="1">
    <location>
        <begin position="30"/>
        <end position="60"/>
    </location>
</feature>
<dbReference type="EMBL" id="OOIP01000013">
    <property type="protein sequence ID" value="SPO39215.1"/>
    <property type="molecule type" value="Genomic_DNA"/>
</dbReference>
<protein>
    <submittedName>
        <fullName evidence="3">Uncharacterized protein</fullName>
    </submittedName>
</protein>
<organism evidence="3 4">
    <name type="scientific">Pseudozyma flocculosa</name>
    <dbReference type="NCBI Taxonomy" id="84751"/>
    <lineage>
        <taxon>Eukaryota</taxon>
        <taxon>Fungi</taxon>
        <taxon>Dikarya</taxon>
        <taxon>Basidiomycota</taxon>
        <taxon>Ustilaginomycotina</taxon>
        <taxon>Ustilaginomycetes</taxon>
        <taxon>Ustilaginales</taxon>
        <taxon>Ustilaginaceae</taxon>
        <taxon>Pseudozyma</taxon>
    </lineage>
</organism>
<feature type="compositionally biased region" description="Basic and acidic residues" evidence="1">
    <location>
        <begin position="113"/>
        <end position="124"/>
    </location>
</feature>
<evidence type="ECO:0000256" key="2">
    <source>
        <dbReference type="SAM" id="SignalP"/>
    </source>
</evidence>
<proteinExistence type="predicted"/>
<evidence type="ECO:0000313" key="4">
    <source>
        <dbReference type="Proteomes" id="UP000323386"/>
    </source>
</evidence>
<keyword evidence="2" id="KW-0732">Signal</keyword>
<feature type="chain" id="PRO_5023013482" evidence="2">
    <location>
        <begin position="29"/>
        <end position="285"/>
    </location>
</feature>